<evidence type="ECO:0000313" key="3">
    <source>
        <dbReference type="Proteomes" id="UP000759537"/>
    </source>
</evidence>
<feature type="compositionally biased region" description="Polar residues" evidence="1">
    <location>
        <begin position="335"/>
        <end position="347"/>
    </location>
</feature>
<sequence length="407" mass="45204">MDPIPISSYAINLTLQYISPPSQLARSIPPNIFSRSLLQRHALLEISPQDPPAYLCWPSSDRDRAINYLESLQLPLDELALNFLIGYTVDPEHTYAHVHVKSTGDNGLRLVFEWDGEESWRYHDSTVMPFPPGTRPSLDDPAARPTSVSNPAPQLGGEKQVKDGNGDGDDDEYWNSYGVEDDSGTKRLSSTSKSEVDVSEDAYWARYAAVQGTSDSTIPSPVHKRARRLEIVPVAHHISREEINPTLNPNIHSRLRDPKGPPSPTTLAHRLFELSPRPPNTSPLSRRFFAPDPQEDNPRATGDGSESPSSLLDDESPWEWGALQGNRKERNVSTAVTTDAANSPHQKINQDDDHRALQDAVRGLFWLWKTGRTPNSLPEGKGEMSTEELDRADFLQLVGTAIAAMPK</sequence>
<feature type="region of interest" description="Disordered" evidence="1">
    <location>
        <begin position="243"/>
        <end position="317"/>
    </location>
</feature>
<reference evidence="2" key="2">
    <citation type="journal article" date="2020" name="Nat. Commun.">
        <title>Large-scale genome sequencing of mycorrhizal fungi provides insights into the early evolution of symbiotic traits.</title>
        <authorList>
            <person name="Miyauchi S."/>
            <person name="Kiss E."/>
            <person name="Kuo A."/>
            <person name="Drula E."/>
            <person name="Kohler A."/>
            <person name="Sanchez-Garcia M."/>
            <person name="Morin E."/>
            <person name="Andreopoulos B."/>
            <person name="Barry K.W."/>
            <person name="Bonito G."/>
            <person name="Buee M."/>
            <person name="Carver A."/>
            <person name="Chen C."/>
            <person name="Cichocki N."/>
            <person name="Clum A."/>
            <person name="Culley D."/>
            <person name="Crous P.W."/>
            <person name="Fauchery L."/>
            <person name="Girlanda M."/>
            <person name="Hayes R.D."/>
            <person name="Keri Z."/>
            <person name="LaButti K."/>
            <person name="Lipzen A."/>
            <person name="Lombard V."/>
            <person name="Magnuson J."/>
            <person name="Maillard F."/>
            <person name="Murat C."/>
            <person name="Nolan M."/>
            <person name="Ohm R.A."/>
            <person name="Pangilinan J."/>
            <person name="Pereira M.F."/>
            <person name="Perotto S."/>
            <person name="Peter M."/>
            <person name="Pfister S."/>
            <person name="Riley R."/>
            <person name="Sitrit Y."/>
            <person name="Stielow J.B."/>
            <person name="Szollosi G."/>
            <person name="Zifcakova L."/>
            <person name="Stursova M."/>
            <person name="Spatafora J.W."/>
            <person name="Tedersoo L."/>
            <person name="Vaario L.M."/>
            <person name="Yamada A."/>
            <person name="Yan M."/>
            <person name="Wang P."/>
            <person name="Xu J."/>
            <person name="Bruns T."/>
            <person name="Baldrian P."/>
            <person name="Vilgalys R."/>
            <person name="Dunand C."/>
            <person name="Henrissat B."/>
            <person name="Grigoriev I.V."/>
            <person name="Hibbett D."/>
            <person name="Nagy L.G."/>
            <person name="Martin F.M."/>
        </authorList>
    </citation>
    <scope>NUCLEOTIDE SEQUENCE</scope>
    <source>
        <strain evidence="2">Prilba</strain>
    </source>
</reference>
<proteinExistence type="predicted"/>
<evidence type="ECO:0000256" key="1">
    <source>
        <dbReference type="SAM" id="MobiDB-lite"/>
    </source>
</evidence>
<keyword evidence="3" id="KW-1185">Reference proteome</keyword>
<reference evidence="2" key="1">
    <citation type="submission" date="2019-10" db="EMBL/GenBank/DDBJ databases">
        <authorList>
            <consortium name="DOE Joint Genome Institute"/>
            <person name="Kuo A."/>
            <person name="Miyauchi S."/>
            <person name="Kiss E."/>
            <person name="Drula E."/>
            <person name="Kohler A."/>
            <person name="Sanchez-Garcia M."/>
            <person name="Andreopoulos B."/>
            <person name="Barry K.W."/>
            <person name="Bonito G."/>
            <person name="Buee M."/>
            <person name="Carver A."/>
            <person name="Chen C."/>
            <person name="Cichocki N."/>
            <person name="Clum A."/>
            <person name="Culley D."/>
            <person name="Crous P.W."/>
            <person name="Fauchery L."/>
            <person name="Girlanda M."/>
            <person name="Hayes R."/>
            <person name="Keri Z."/>
            <person name="LaButti K."/>
            <person name="Lipzen A."/>
            <person name="Lombard V."/>
            <person name="Magnuson J."/>
            <person name="Maillard F."/>
            <person name="Morin E."/>
            <person name="Murat C."/>
            <person name="Nolan M."/>
            <person name="Ohm R."/>
            <person name="Pangilinan J."/>
            <person name="Pereira M."/>
            <person name="Perotto S."/>
            <person name="Peter M."/>
            <person name="Riley R."/>
            <person name="Sitrit Y."/>
            <person name="Stielow B."/>
            <person name="Szollosi G."/>
            <person name="Zifcakova L."/>
            <person name="Stursova M."/>
            <person name="Spatafora J.W."/>
            <person name="Tedersoo L."/>
            <person name="Vaario L.-M."/>
            <person name="Yamada A."/>
            <person name="Yan M."/>
            <person name="Wang P."/>
            <person name="Xu J."/>
            <person name="Bruns T."/>
            <person name="Baldrian P."/>
            <person name="Vilgalys R."/>
            <person name="Henrissat B."/>
            <person name="Grigoriev I.V."/>
            <person name="Hibbett D."/>
            <person name="Nagy L.G."/>
            <person name="Martin F.M."/>
        </authorList>
    </citation>
    <scope>NUCLEOTIDE SEQUENCE</scope>
    <source>
        <strain evidence="2">Prilba</strain>
    </source>
</reference>
<evidence type="ECO:0000313" key="2">
    <source>
        <dbReference type="EMBL" id="KAF8481210.1"/>
    </source>
</evidence>
<gene>
    <name evidence="2" type="ORF">DFH94DRAFT_844678</name>
</gene>
<dbReference type="EMBL" id="WHVB01000007">
    <property type="protein sequence ID" value="KAF8481210.1"/>
    <property type="molecule type" value="Genomic_DNA"/>
</dbReference>
<organism evidence="2 3">
    <name type="scientific">Russula ochroleuca</name>
    <dbReference type="NCBI Taxonomy" id="152965"/>
    <lineage>
        <taxon>Eukaryota</taxon>
        <taxon>Fungi</taxon>
        <taxon>Dikarya</taxon>
        <taxon>Basidiomycota</taxon>
        <taxon>Agaricomycotina</taxon>
        <taxon>Agaricomycetes</taxon>
        <taxon>Russulales</taxon>
        <taxon>Russulaceae</taxon>
        <taxon>Russula</taxon>
    </lineage>
</organism>
<name>A0A9P5TAA6_9AGAM</name>
<dbReference type="Proteomes" id="UP000759537">
    <property type="component" value="Unassembled WGS sequence"/>
</dbReference>
<dbReference type="OrthoDB" id="2270193at2759"/>
<comment type="caution">
    <text evidence="2">The sequence shown here is derived from an EMBL/GenBank/DDBJ whole genome shotgun (WGS) entry which is preliminary data.</text>
</comment>
<protein>
    <submittedName>
        <fullName evidence="2">Uncharacterized protein</fullName>
    </submittedName>
</protein>
<dbReference type="AlphaFoldDB" id="A0A9P5TAA6"/>
<feature type="region of interest" description="Disordered" evidence="1">
    <location>
        <begin position="125"/>
        <end position="195"/>
    </location>
</feature>
<accession>A0A9P5TAA6</accession>
<feature type="region of interest" description="Disordered" evidence="1">
    <location>
        <begin position="335"/>
        <end position="354"/>
    </location>
</feature>